<evidence type="ECO:0000313" key="1">
    <source>
        <dbReference type="EMBL" id="KAJ8464972.1"/>
    </source>
</evidence>
<name>A0AAV8P336_ENSVE</name>
<dbReference type="EMBL" id="JAQQAF010000008">
    <property type="protein sequence ID" value="KAJ8464972.1"/>
    <property type="molecule type" value="Genomic_DNA"/>
</dbReference>
<sequence length="124" mass="14552">MIQEGAGSCVKMMRSFQQRWNRSLGEDLISAYTIFLASSSFFSLYDGHLLPTKVEDMIEDHKYLHQQYAIEACLSFLIHSHVKVRIYLQQSRKKTAAWIFSTLLQLSLRRRRRRRIDVVGTQKA</sequence>
<reference evidence="1 2" key="1">
    <citation type="submission" date="2022-12" db="EMBL/GenBank/DDBJ databases">
        <title>Chromosome-scale assembly of the Ensete ventricosum genome.</title>
        <authorList>
            <person name="Dussert Y."/>
            <person name="Stocks J."/>
            <person name="Wendawek A."/>
            <person name="Woldeyes F."/>
            <person name="Nichols R.A."/>
            <person name="Borrell J.S."/>
        </authorList>
    </citation>
    <scope>NUCLEOTIDE SEQUENCE [LARGE SCALE GENOMIC DNA]</scope>
    <source>
        <strain evidence="2">cv. Maze</strain>
        <tissue evidence="1">Seeds</tissue>
    </source>
</reference>
<comment type="caution">
    <text evidence="1">The sequence shown here is derived from an EMBL/GenBank/DDBJ whole genome shotgun (WGS) entry which is preliminary data.</text>
</comment>
<proteinExistence type="predicted"/>
<gene>
    <name evidence="1" type="ORF">OPV22_027524</name>
</gene>
<accession>A0AAV8P336</accession>
<evidence type="ECO:0000313" key="2">
    <source>
        <dbReference type="Proteomes" id="UP001222027"/>
    </source>
</evidence>
<organism evidence="1 2">
    <name type="scientific">Ensete ventricosum</name>
    <name type="common">Abyssinian banana</name>
    <name type="synonym">Musa ensete</name>
    <dbReference type="NCBI Taxonomy" id="4639"/>
    <lineage>
        <taxon>Eukaryota</taxon>
        <taxon>Viridiplantae</taxon>
        <taxon>Streptophyta</taxon>
        <taxon>Embryophyta</taxon>
        <taxon>Tracheophyta</taxon>
        <taxon>Spermatophyta</taxon>
        <taxon>Magnoliopsida</taxon>
        <taxon>Liliopsida</taxon>
        <taxon>Zingiberales</taxon>
        <taxon>Musaceae</taxon>
        <taxon>Ensete</taxon>
    </lineage>
</organism>
<keyword evidence="2" id="KW-1185">Reference proteome</keyword>
<dbReference type="Proteomes" id="UP001222027">
    <property type="component" value="Unassembled WGS sequence"/>
</dbReference>
<protein>
    <submittedName>
        <fullName evidence="1">Uncharacterized protein</fullName>
    </submittedName>
</protein>
<dbReference type="AlphaFoldDB" id="A0AAV8P336"/>